<dbReference type="Proteomes" id="UP000218327">
    <property type="component" value="Unassembled WGS sequence"/>
</dbReference>
<reference evidence="2" key="1">
    <citation type="submission" date="2017-08" db="EMBL/GenBank/DDBJ databases">
        <title>A dynamic microbial community with high functional redundancy inhabits the cold, oxic subseafloor aquifer.</title>
        <authorList>
            <person name="Tully B.J."/>
            <person name="Wheat C.G."/>
            <person name="Glazer B.T."/>
            <person name="Huber J.A."/>
        </authorList>
    </citation>
    <scope>NUCLEOTIDE SEQUENCE [LARGE SCALE GENOMIC DNA]</scope>
</reference>
<evidence type="ECO:0000313" key="2">
    <source>
        <dbReference type="Proteomes" id="UP000218327"/>
    </source>
</evidence>
<gene>
    <name evidence="1" type="ORF">COA96_15860</name>
</gene>
<organism evidence="1 2">
    <name type="scientific">SAR86 cluster bacterium</name>
    <dbReference type="NCBI Taxonomy" id="2030880"/>
    <lineage>
        <taxon>Bacteria</taxon>
        <taxon>Pseudomonadati</taxon>
        <taxon>Pseudomonadota</taxon>
        <taxon>Gammaproteobacteria</taxon>
        <taxon>SAR86 cluster</taxon>
    </lineage>
</organism>
<evidence type="ECO:0000313" key="1">
    <source>
        <dbReference type="EMBL" id="PCJ20265.1"/>
    </source>
</evidence>
<comment type="caution">
    <text evidence="1">The sequence shown here is derived from an EMBL/GenBank/DDBJ whole genome shotgun (WGS) entry which is preliminary data.</text>
</comment>
<dbReference type="AlphaFoldDB" id="A0A2A5AM11"/>
<dbReference type="EMBL" id="NVVJ01000080">
    <property type="protein sequence ID" value="PCJ20265.1"/>
    <property type="molecule type" value="Genomic_DNA"/>
</dbReference>
<sequence length="75" mass="8574">MIYEKSISLLYQIYRTARHKKGLTKRLIFADKLGKAVVDQRVETNGPGGGCQFLLDRSFQRNANIFADVCVFHLI</sequence>
<protein>
    <submittedName>
        <fullName evidence="1">Uncharacterized protein</fullName>
    </submittedName>
</protein>
<accession>A0A2A5AM11</accession>
<name>A0A2A5AM11_9GAMM</name>
<proteinExistence type="predicted"/>